<feature type="region of interest" description="Disordered" evidence="1">
    <location>
        <begin position="1"/>
        <end position="35"/>
    </location>
</feature>
<accession>A0A835GM41</accession>
<dbReference type="AlphaFoldDB" id="A0A835GM41"/>
<feature type="compositionally biased region" description="Polar residues" evidence="1">
    <location>
        <begin position="13"/>
        <end position="22"/>
    </location>
</feature>
<proteinExistence type="predicted"/>
<evidence type="ECO:0000313" key="2">
    <source>
        <dbReference type="EMBL" id="KAF9419107.1"/>
    </source>
</evidence>
<protein>
    <submittedName>
        <fullName evidence="2">Uncharacterized protein</fullName>
    </submittedName>
</protein>
<keyword evidence="3" id="KW-1185">Reference proteome</keyword>
<gene>
    <name evidence="2" type="ORF">HW555_004278</name>
</gene>
<evidence type="ECO:0000256" key="1">
    <source>
        <dbReference type="SAM" id="MobiDB-lite"/>
    </source>
</evidence>
<dbReference type="EMBL" id="JACKWZ010000047">
    <property type="protein sequence ID" value="KAF9419107.1"/>
    <property type="molecule type" value="Genomic_DNA"/>
</dbReference>
<reference evidence="2" key="1">
    <citation type="submission" date="2020-08" db="EMBL/GenBank/DDBJ databases">
        <title>Spodoptera exigua strain:BAW_Kor-Di-RS1 Genome sequencing and assembly.</title>
        <authorList>
            <person name="Kim J."/>
            <person name="Nam H.Y."/>
            <person name="Kwon M."/>
            <person name="Choi J.H."/>
            <person name="Cho S.R."/>
            <person name="Kim G.-H."/>
        </authorList>
    </citation>
    <scope>NUCLEOTIDE SEQUENCE</scope>
    <source>
        <strain evidence="2">BAW_Kor-Di-RS1</strain>
        <tissue evidence="2">Whole-body</tissue>
    </source>
</reference>
<name>A0A835GM41_SPOEX</name>
<organism evidence="2 3">
    <name type="scientific">Spodoptera exigua</name>
    <name type="common">Beet armyworm</name>
    <name type="synonym">Noctua fulgens</name>
    <dbReference type="NCBI Taxonomy" id="7107"/>
    <lineage>
        <taxon>Eukaryota</taxon>
        <taxon>Metazoa</taxon>
        <taxon>Ecdysozoa</taxon>
        <taxon>Arthropoda</taxon>
        <taxon>Hexapoda</taxon>
        <taxon>Insecta</taxon>
        <taxon>Pterygota</taxon>
        <taxon>Neoptera</taxon>
        <taxon>Endopterygota</taxon>
        <taxon>Lepidoptera</taxon>
        <taxon>Glossata</taxon>
        <taxon>Ditrysia</taxon>
        <taxon>Noctuoidea</taxon>
        <taxon>Noctuidae</taxon>
        <taxon>Amphipyrinae</taxon>
        <taxon>Spodoptera</taxon>
    </lineage>
</organism>
<feature type="compositionally biased region" description="Low complexity" evidence="1">
    <location>
        <begin position="1"/>
        <end position="12"/>
    </location>
</feature>
<dbReference type="Proteomes" id="UP000648187">
    <property type="component" value="Unassembled WGS sequence"/>
</dbReference>
<comment type="caution">
    <text evidence="2">The sequence shown here is derived from an EMBL/GenBank/DDBJ whole genome shotgun (WGS) entry which is preliminary data.</text>
</comment>
<sequence length="82" mass="8817">MLSRGSSSLSSSCIATGVSSSAARLDIPSSKGLRPSTNVLRLNRWTLISFTDVRVVVAVPSSRSGWESASYNRIVRLSCNTR</sequence>
<evidence type="ECO:0000313" key="3">
    <source>
        <dbReference type="Proteomes" id="UP000648187"/>
    </source>
</evidence>